<dbReference type="AlphaFoldDB" id="A0A1F7YEZ5"/>
<evidence type="ECO:0000256" key="3">
    <source>
        <dbReference type="ARBA" id="ARBA00022676"/>
    </source>
</evidence>
<proteinExistence type="predicted"/>
<feature type="transmembrane region" description="Helical" evidence="8">
    <location>
        <begin position="434"/>
        <end position="456"/>
    </location>
</feature>
<keyword evidence="3" id="KW-0328">Glycosyltransferase</keyword>
<feature type="transmembrane region" description="Helical" evidence="8">
    <location>
        <begin position="348"/>
        <end position="367"/>
    </location>
</feature>
<evidence type="ECO:0000256" key="5">
    <source>
        <dbReference type="ARBA" id="ARBA00022692"/>
    </source>
</evidence>
<dbReference type="GO" id="GO:0016763">
    <property type="term" value="F:pentosyltransferase activity"/>
    <property type="evidence" value="ECO:0007669"/>
    <property type="project" value="TreeGrafter"/>
</dbReference>
<dbReference type="InterPro" id="IPR038731">
    <property type="entry name" value="RgtA/B/C-like"/>
</dbReference>
<evidence type="ECO:0000256" key="8">
    <source>
        <dbReference type="SAM" id="Phobius"/>
    </source>
</evidence>
<feature type="transmembrane region" description="Helical" evidence="8">
    <location>
        <begin position="175"/>
        <end position="191"/>
    </location>
</feature>
<feature type="transmembrane region" description="Helical" evidence="8">
    <location>
        <begin position="129"/>
        <end position="145"/>
    </location>
</feature>
<feature type="transmembrane region" description="Helical" evidence="8">
    <location>
        <begin position="197"/>
        <end position="230"/>
    </location>
</feature>
<sequence length="463" mass="52976">MAKIITLFSLIIILLIGDRLRAFSYSTVPSPGESADEYSFAWVGLSLIEDHYPIAWSGLPAYKEHDYQKINVDGLFNLDPYRPPFAIDKPWFDHPPFFGLITGGYSYLKGARDFIDARTFLIRRPMLKIGILTTVLIFILGYKLYGSKTGLLAALLYSTIPTAVVSSRLALSENGYIPLFLSALIFFIYYLEKKKNYYWILCLVTSSIAFFFKLSAVSIFISLTLLALYYGKEQKVWMIKTLVLFFLGCVFLWVVYGVYYDWGTFIKVLSANSNRFYGGGAEVLFQAISQFKITTTKYLTDGWILLGWLSLVLVSVTEFKKSLGGNILTIASFSYLIIFIILGSESYGWYKFPFYPFLFISIARMLYRLFSEKNIFVLLVFVLLPIGTSVHRLIGVEGFQQYVAIFRLCAVFVFGIFILNLRKRGKGVQLLSEIFMFLIFAFAIFFSIKEILFITAEKWISVT</sequence>
<dbReference type="Proteomes" id="UP000178851">
    <property type="component" value="Unassembled WGS sequence"/>
</dbReference>
<evidence type="ECO:0000256" key="6">
    <source>
        <dbReference type="ARBA" id="ARBA00022989"/>
    </source>
</evidence>
<evidence type="ECO:0000256" key="2">
    <source>
        <dbReference type="ARBA" id="ARBA00022475"/>
    </source>
</evidence>
<keyword evidence="2" id="KW-1003">Cell membrane</keyword>
<feature type="transmembrane region" description="Helical" evidence="8">
    <location>
        <begin position="400"/>
        <end position="422"/>
    </location>
</feature>
<protein>
    <recommendedName>
        <fullName evidence="9">Glycosyltransferase RgtA/B/C/D-like domain-containing protein</fullName>
    </recommendedName>
</protein>
<dbReference type="GO" id="GO:0009103">
    <property type="term" value="P:lipopolysaccharide biosynthetic process"/>
    <property type="evidence" value="ECO:0007669"/>
    <property type="project" value="UniProtKB-ARBA"/>
</dbReference>
<evidence type="ECO:0000259" key="9">
    <source>
        <dbReference type="Pfam" id="PF13231"/>
    </source>
</evidence>
<gene>
    <name evidence="10" type="ORF">A2627_02160</name>
</gene>
<organism evidence="10 11">
    <name type="scientific">Candidatus Woesebacteria bacterium RIFCSPHIGHO2_01_FULL_39_28</name>
    <dbReference type="NCBI Taxonomy" id="1802496"/>
    <lineage>
        <taxon>Bacteria</taxon>
        <taxon>Candidatus Woeseibacteriota</taxon>
    </lineage>
</organism>
<keyword evidence="4" id="KW-0808">Transferase</keyword>
<evidence type="ECO:0000313" key="10">
    <source>
        <dbReference type="EMBL" id="OGM25906.1"/>
    </source>
</evidence>
<comment type="caution">
    <text evidence="10">The sequence shown here is derived from an EMBL/GenBank/DDBJ whole genome shotgun (WGS) entry which is preliminary data.</text>
</comment>
<keyword evidence="6 8" id="KW-1133">Transmembrane helix</keyword>
<feature type="transmembrane region" description="Helical" evidence="8">
    <location>
        <begin position="374"/>
        <end position="394"/>
    </location>
</feature>
<accession>A0A1F7YEZ5</accession>
<evidence type="ECO:0000256" key="4">
    <source>
        <dbReference type="ARBA" id="ARBA00022679"/>
    </source>
</evidence>
<reference evidence="10 11" key="1">
    <citation type="journal article" date="2016" name="Nat. Commun.">
        <title>Thousands of microbial genomes shed light on interconnected biogeochemical processes in an aquifer system.</title>
        <authorList>
            <person name="Anantharaman K."/>
            <person name="Brown C.T."/>
            <person name="Hug L.A."/>
            <person name="Sharon I."/>
            <person name="Castelle C.J."/>
            <person name="Probst A.J."/>
            <person name="Thomas B.C."/>
            <person name="Singh A."/>
            <person name="Wilkins M.J."/>
            <person name="Karaoz U."/>
            <person name="Brodie E.L."/>
            <person name="Williams K.H."/>
            <person name="Hubbard S.S."/>
            <person name="Banfield J.F."/>
        </authorList>
    </citation>
    <scope>NUCLEOTIDE SEQUENCE [LARGE SCALE GENOMIC DNA]</scope>
</reference>
<feature type="transmembrane region" description="Helical" evidence="8">
    <location>
        <begin position="242"/>
        <end position="260"/>
    </location>
</feature>
<dbReference type="InterPro" id="IPR050297">
    <property type="entry name" value="LipidA_mod_glycosyltrf_83"/>
</dbReference>
<name>A0A1F7YEZ5_9BACT</name>
<dbReference type="PANTHER" id="PTHR33908:SF11">
    <property type="entry name" value="MEMBRANE PROTEIN"/>
    <property type="match status" value="1"/>
</dbReference>
<feature type="transmembrane region" description="Helical" evidence="8">
    <location>
        <begin position="151"/>
        <end position="170"/>
    </location>
</feature>
<comment type="subcellular location">
    <subcellularLocation>
        <location evidence="1">Cell membrane</location>
        <topology evidence="1">Multi-pass membrane protein</topology>
    </subcellularLocation>
</comment>
<dbReference type="EMBL" id="MGGI01000018">
    <property type="protein sequence ID" value="OGM25906.1"/>
    <property type="molecule type" value="Genomic_DNA"/>
</dbReference>
<keyword evidence="5 8" id="KW-0812">Transmembrane</keyword>
<evidence type="ECO:0000256" key="7">
    <source>
        <dbReference type="ARBA" id="ARBA00023136"/>
    </source>
</evidence>
<dbReference type="PANTHER" id="PTHR33908">
    <property type="entry name" value="MANNOSYLTRANSFERASE YKCB-RELATED"/>
    <property type="match status" value="1"/>
</dbReference>
<feature type="transmembrane region" description="Helical" evidence="8">
    <location>
        <begin position="323"/>
        <end position="342"/>
    </location>
</feature>
<feature type="domain" description="Glycosyltransferase RgtA/B/C/D-like" evidence="9">
    <location>
        <begin position="93"/>
        <end position="255"/>
    </location>
</feature>
<keyword evidence="7 8" id="KW-0472">Membrane</keyword>
<dbReference type="Pfam" id="PF13231">
    <property type="entry name" value="PMT_2"/>
    <property type="match status" value="1"/>
</dbReference>
<dbReference type="GO" id="GO:0005886">
    <property type="term" value="C:plasma membrane"/>
    <property type="evidence" value="ECO:0007669"/>
    <property type="project" value="UniProtKB-SubCell"/>
</dbReference>
<evidence type="ECO:0000313" key="11">
    <source>
        <dbReference type="Proteomes" id="UP000178851"/>
    </source>
</evidence>
<evidence type="ECO:0000256" key="1">
    <source>
        <dbReference type="ARBA" id="ARBA00004651"/>
    </source>
</evidence>